<dbReference type="Proteomes" id="UP000172353">
    <property type="component" value="Segment"/>
</dbReference>
<organismHost>
    <name type="scientific">Melanoplus sanguinipes</name>
    <name type="common">Migratory grasshopper</name>
    <dbReference type="NCBI Taxonomy" id="65742"/>
</organismHost>
<dbReference type="OrthoDB" id="5801at10239"/>
<dbReference type="RefSeq" id="NP_048270.1">
    <property type="nucleotide sequence ID" value="NC_001993.1"/>
</dbReference>
<evidence type="ECO:0000259" key="1">
    <source>
        <dbReference type="Pfam" id="PF10553"/>
    </source>
</evidence>
<dbReference type="PIR" id="T28360">
    <property type="entry name" value="T28360"/>
</dbReference>
<organism evidence="2 3">
    <name type="scientific">Melanoplus sanguinipes entomopoxvirus</name>
    <name type="common">MsEPV</name>
    <dbReference type="NCBI Taxonomy" id="83191"/>
    <lineage>
        <taxon>Viruses</taxon>
        <taxon>Varidnaviria</taxon>
        <taxon>Bamfordvirae</taxon>
        <taxon>Nucleocytoviricota</taxon>
        <taxon>Pokkesviricetes</taxon>
        <taxon>Chitovirales</taxon>
        <taxon>Poxviridae</taxon>
        <taxon>Entomopoxvirinae</taxon>
        <taxon>Deltaentomopoxvirus</taxon>
        <taxon>Deltaentomopoxvirus msanguinipes</taxon>
    </lineage>
</organism>
<dbReference type="GeneID" id="1449755"/>
<reference evidence="2 3" key="1">
    <citation type="journal article" date="1999" name="J. Virol.">
        <title>The genome of Melanoplus sanguinipes entomopoxvirus.</title>
        <authorList>
            <person name="Afonso C.L."/>
            <person name="Tulman E.R."/>
            <person name="Lu Z."/>
            <person name="Oma E."/>
            <person name="Kutish G.F."/>
            <person name="Rock D.L."/>
        </authorList>
    </citation>
    <scope>NUCLEOTIDE SEQUENCE [LARGE SCALE GENOMIC DNA]</scope>
    <source>
        <strain evidence="2">Tucson</strain>
    </source>
</reference>
<feature type="domain" description="MSV199" evidence="1">
    <location>
        <begin position="2"/>
        <end position="148"/>
    </location>
</feature>
<sequence length="158" mass="19246">MLNIFEFIEQNNFEINLGSWFNEIWLPLFNKTELLITLNILHFIHYGTSKSVLDGNTTLNYRELKRDFEKILNNNKIKYKKIKYEEIVNNKNYYELVKNEIKNITPNNLNKSTWFILDVLQFKMLIMRLSTNVAKEICEYYVTLENILHKYKLHNYFY</sequence>
<proteinExistence type="predicted"/>
<gene>
    <name evidence="2" type="primary">MSV199</name>
</gene>
<dbReference type="EMBL" id="AF063866">
    <property type="protein sequence ID" value="AAC97760.1"/>
    <property type="molecule type" value="Genomic_DNA"/>
</dbReference>
<keyword evidence="3" id="KW-1185">Reference proteome</keyword>
<accession>Q9YVP3</accession>
<dbReference type="KEGG" id="vg:1449755"/>
<evidence type="ECO:0000313" key="2">
    <source>
        <dbReference type="EMBL" id="AAC97760.1"/>
    </source>
</evidence>
<dbReference type="InterPro" id="IPR018879">
    <property type="entry name" value="MSV199_dom"/>
</dbReference>
<evidence type="ECO:0000313" key="3">
    <source>
        <dbReference type="Proteomes" id="UP000172353"/>
    </source>
</evidence>
<dbReference type="Pfam" id="PF10553">
    <property type="entry name" value="MSV199"/>
    <property type="match status" value="1"/>
</dbReference>
<protein>
    <submittedName>
        <fullName evidence="2">ORF MSV199 MTG motif gene family protein</fullName>
    </submittedName>
</protein>
<name>Q9YVP3_MSEPV</name>